<dbReference type="InterPro" id="IPR001173">
    <property type="entry name" value="Glyco_trans_2-like"/>
</dbReference>
<name>A0A0T7FC64_NEOGA</name>
<organism evidence="6 7">
    <name type="scientific">Neorhizobium galegae bv. officinalis</name>
    <dbReference type="NCBI Taxonomy" id="323656"/>
    <lineage>
        <taxon>Bacteria</taxon>
        <taxon>Pseudomonadati</taxon>
        <taxon>Pseudomonadota</taxon>
        <taxon>Alphaproteobacteria</taxon>
        <taxon>Hyphomicrobiales</taxon>
        <taxon>Rhizobiaceae</taxon>
        <taxon>Rhizobium/Agrobacterium group</taxon>
        <taxon>Neorhizobium</taxon>
    </lineage>
</organism>
<dbReference type="GO" id="GO:0016757">
    <property type="term" value="F:glycosyltransferase activity"/>
    <property type="evidence" value="ECO:0007669"/>
    <property type="project" value="UniProtKB-KW"/>
</dbReference>
<dbReference type="AlphaFoldDB" id="A0A0T7FC64"/>
<dbReference type="EMBL" id="CCRH01000003">
    <property type="protein sequence ID" value="CDZ32616.1"/>
    <property type="molecule type" value="Genomic_DNA"/>
</dbReference>
<sequence length="772" mass="85118">MISARPASSRGARNSDPEGQRVTFDEAIDASGVFRNAKIFRLGTDLAILVWDLPPALPATTKCLLSMDRSPVPLVSMVLPLGHGRQRMFWAMRPEQQPVNVDICTEHGGIIETVMMQPARMLTPLDVEALFTDLAPGSRIKFVNNLLTVWRSAFRITGDHLFHIIVEDALHALVPEPQAAAIVCQVAQGRHLIETAINPDLGDIVAIYAIGATSIARMAARPVLGRKMKSGLQPCHFIAEAPFPSPPFLIVLLSKNGAAIRQLADDKPRHPSLQNWWSKNREAVELREMVVRCLATLPEGSAATAIDLQVNAPLPATRIAKSSMHPSGEVDLALALDDGLLAGGWFHAPSSAFAGIDYVKEDGTAVPLDANSYKFPAWAEGKDEKSKTDVTGFVAWIPLTESPGPLLQPRFQLRLASGAVRPLIPKPQPFEPATQRNHVLRAVPPQHAVDSAFRTILAPALQDIERRLGKTIEVDSTKDYSLSETTPLVSIVIPLYKVLDFLRFQLSGMATDPWLVANAEIIFVLDSPEIQDETEHMLGGLHLLHGLPMKLVIMNRNSGYARACNAGARFARGAILVMLNSDVVPKGPGWLQVLSRPLLENSRLGAIGPKLLFEDGSLQHAGLYFGRDQRGIWLNHHFNKGMPGDYAPAQQAREVPGVTGACLVTRRAIYERVGGFTEDYIIGDYEDSDLCLKIRRLGLQITYEPAACLYHFERRSIRRSQDYMRGVASQYNSWLHTQRWEDDITDLMANQFGRDQDRPAATNGRNQERNAA</sequence>
<evidence type="ECO:0000256" key="4">
    <source>
        <dbReference type="SAM" id="MobiDB-lite"/>
    </source>
</evidence>
<evidence type="ECO:0000313" key="6">
    <source>
        <dbReference type="EMBL" id="CDZ32616.1"/>
    </source>
</evidence>
<keyword evidence="3 6" id="KW-0808">Transferase</keyword>
<accession>A0A0T7FC64</accession>
<gene>
    <name evidence="6" type="ORF">NGAL_HAMBI1145_13870</name>
</gene>
<dbReference type="PANTHER" id="PTHR43179">
    <property type="entry name" value="RHAMNOSYLTRANSFERASE WBBL"/>
    <property type="match status" value="1"/>
</dbReference>
<dbReference type="PANTHER" id="PTHR43179:SF12">
    <property type="entry name" value="GALACTOFURANOSYLTRANSFERASE GLFT2"/>
    <property type="match status" value="1"/>
</dbReference>
<dbReference type="Gene3D" id="3.90.550.10">
    <property type="entry name" value="Spore Coat Polysaccharide Biosynthesis Protein SpsA, Chain A"/>
    <property type="match status" value="1"/>
</dbReference>
<evidence type="ECO:0000313" key="7">
    <source>
        <dbReference type="Proteomes" id="UP000046176"/>
    </source>
</evidence>
<evidence type="ECO:0000256" key="2">
    <source>
        <dbReference type="ARBA" id="ARBA00022676"/>
    </source>
</evidence>
<dbReference type="Pfam" id="PF00535">
    <property type="entry name" value="Glycos_transf_2"/>
    <property type="match status" value="1"/>
</dbReference>
<keyword evidence="2" id="KW-0328">Glycosyltransferase</keyword>
<protein>
    <submittedName>
        <fullName evidence="6">Putative bifunctional glycosyltransferase, forming alpha-glycosyl and beta-glycosyl linkages protein</fullName>
    </submittedName>
</protein>
<dbReference type="InterPro" id="IPR029044">
    <property type="entry name" value="Nucleotide-diphossugar_trans"/>
</dbReference>
<feature type="region of interest" description="Disordered" evidence="4">
    <location>
        <begin position="1"/>
        <end position="20"/>
    </location>
</feature>
<dbReference type="Proteomes" id="UP000046176">
    <property type="component" value="Unassembled WGS sequence"/>
</dbReference>
<evidence type="ECO:0000259" key="5">
    <source>
        <dbReference type="Pfam" id="PF00535"/>
    </source>
</evidence>
<proteinExistence type="inferred from homology"/>
<dbReference type="SUPFAM" id="SSF53448">
    <property type="entry name" value="Nucleotide-diphospho-sugar transferases"/>
    <property type="match status" value="1"/>
</dbReference>
<reference evidence="6 7" key="1">
    <citation type="submission" date="2014-08" db="EMBL/GenBank/DDBJ databases">
        <authorList>
            <person name="Chen Y.-H."/>
        </authorList>
    </citation>
    <scope>NUCLEOTIDE SEQUENCE [LARGE SCALE GENOMIC DNA]</scope>
</reference>
<evidence type="ECO:0000256" key="1">
    <source>
        <dbReference type="ARBA" id="ARBA00006739"/>
    </source>
</evidence>
<feature type="region of interest" description="Disordered" evidence="4">
    <location>
        <begin position="753"/>
        <end position="772"/>
    </location>
</feature>
<comment type="similarity">
    <text evidence="1">Belongs to the glycosyltransferase 2 family.</text>
</comment>
<evidence type="ECO:0000256" key="3">
    <source>
        <dbReference type="ARBA" id="ARBA00022679"/>
    </source>
</evidence>
<feature type="domain" description="Glycosyltransferase 2-like" evidence="5">
    <location>
        <begin position="490"/>
        <end position="673"/>
    </location>
</feature>